<dbReference type="GeneID" id="94196035"/>
<dbReference type="Proteomes" id="UP001497744">
    <property type="component" value="Unassembled WGS sequence"/>
</dbReference>
<accession>A0AAV4LWX4</accession>
<gene>
    <name evidence="1" type="ORF">BcabD6B2_39890</name>
</gene>
<keyword evidence="2" id="KW-1185">Reference proteome</keyword>
<protein>
    <submittedName>
        <fullName evidence="1">Cyclin2 related protein</fullName>
    </submittedName>
</protein>
<evidence type="ECO:0000313" key="1">
    <source>
        <dbReference type="EMBL" id="GIX64554.1"/>
    </source>
</evidence>
<dbReference type="EMBL" id="BPLF01000003">
    <property type="protein sequence ID" value="GIX64554.1"/>
    <property type="molecule type" value="Genomic_DNA"/>
</dbReference>
<dbReference type="InterPro" id="IPR036915">
    <property type="entry name" value="Cyclin-like_sf"/>
</dbReference>
<comment type="caution">
    <text evidence="1">The sequence shown here is derived from an EMBL/GenBank/DDBJ whole genome shotgun (WGS) entry which is preliminary data.</text>
</comment>
<dbReference type="SUPFAM" id="SSF47954">
    <property type="entry name" value="Cyclin-like"/>
    <property type="match status" value="1"/>
</dbReference>
<dbReference type="CDD" id="cd20558">
    <property type="entry name" value="CYCLIN_ScPCL7-like"/>
    <property type="match status" value="1"/>
</dbReference>
<dbReference type="RefSeq" id="XP_067716623.1">
    <property type="nucleotide sequence ID" value="XM_067860522.1"/>
</dbReference>
<organism evidence="1 2">
    <name type="scientific">Babesia caballi</name>
    <dbReference type="NCBI Taxonomy" id="5871"/>
    <lineage>
        <taxon>Eukaryota</taxon>
        <taxon>Sar</taxon>
        <taxon>Alveolata</taxon>
        <taxon>Apicomplexa</taxon>
        <taxon>Aconoidasida</taxon>
        <taxon>Piroplasmida</taxon>
        <taxon>Babesiidae</taxon>
        <taxon>Babesia</taxon>
    </lineage>
</organism>
<dbReference type="AlphaFoldDB" id="A0AAV4LWX4"/>
<dbReference type="PANTHER" id="PTHR15615">
    <property type="match status" value="1"/>
</dbReference>
<dbReference type="Gene3D" id="1.10.472.10">
    <property type="entry name" value="Cyclin-like"/>
    <property type="match status" value="1"/>
</dbReference>
<proteinExistence type="predicted"/>
<dbReference type="PANTHER" id="PTHR15615:SF108">
    <property type="entry name" value="PROTEIN CNPPD1"/>
    <property type="match status" value="1"/>
</dbReference>
<name>A0AAV4LWX4_BABCB</name>
<dbReference type="Pfam" id="PF08613">
    <property type="entry name" value="Cyclin"/>
    <property type="match status" value="1"/>
</dbReference>
<dbReference type="InterPro" id="IPR013922">
    <property type="entry name" value="Cyclin_PHO80-like"/>
</dbReference>
<evidence type="ECO:0000313" key="2">
    <source>
        <dbReference type="Proteomes" id="UP001497744"/>
    </source>
</evidence>
<reference evidence="1 2" key="1">
    <citation type="submission" date="2021-06" db="EMBL/GenBank/DDBJ databases">
        <title>Genome sequence of Babesia caballi.</title>
        <authorList>
            <person name="Yamagishi J."/>
            <person name="Kidaka T."/>
            <person name="Ochi A."/>
        </authorList>
    </citation>
    <scope>NUCLEOTIDE SEQUENCE [LARGE SCALE GENOMIC DNA]</scope>
    <source>
        <strain evidence="1">USDA-D6B2</strain>
    </source>
</reference>
<sequence length="463" mass="51195">MDALSDQFVARATDDTFVKMLSNVLVRIVSENESKQGIVTRFNSMVAPPISVSDYVARIARHVRCSNECFVLALVYIERITRMHDNFVVSILNVHRLVITAVMLAAKFSDDVYYSNKFYAQVGGVSVSEINLLEAQFLRMLNFQLYVSTIEYESYRMGVEKANLFGAMPTGFWRIAWNNAASHAAMAGRIPNDVAVQAGMTMAQYSATQPSGIGCSTRYLEGISDVDPCSVPRVGHYKALPYARPYEQGSNPGMPYCQPNQETARLCLPIDPVPRYPPPVGDFSRQPTGAAAGYHVLSNVHMPQMPTAPRNDTTHIGTPSGHHLAMGTDMTGGYGRHYHMPMFPSAASCCKHYAGGEPVPRRSSRPMLNRMCTQHLDSSGLPHVQWAVAHFTPSMHRGSRFGGVGAAEGEEGCASYMSALEARHRESLKGKCVPRAETWSYEDNRQLCRSRNMMAYSKIKEAA</sequence>
<dbReference type="GO" id="GO:0019901">
    <property type="term" value="F:protein kinase binding"/>
    <property type="evidence" value="ECO:0007669"/>
    <property type="project" value="InterPro"/>
</dbReference>